<evidence type="ECO:0000313" key="4">
    <source>
        <dbReference type="EMBL" id="MBO0660952.1"/>
    </source>
</evidence>
<evidence type="ECO:0000256" key="1">
    <source>
        <dbReference type="ARBA" id="ARBA00004117"/>
    </source>
</evidence>
<organism evidence="4 5">
    <name type="scientific">Jiella flava</name>
    <dbReference type="NCBI Taxonomy" id="2816857"/>
    <lineage>
        <taxon>Bacteria</taxon>
        <taxon>Pseudomonadati</taxon>
        <taxon>Pseudomonadota</taxon>
        <taxon>Alphaproteobacteria</taxon>
        <taxon>Hyphomicrobiales</taxon>
        <taxon>Aurantimonadaceae</taxon>
        <taxon>Jiella</taxon>
    </lineage>
</organism>
<comment type="subcellular location">
    <subcellularLocation>
        <location evidence="1">Bacterial flagellum basal body</location>
    </subcellularLocation>
</comment>
<feature type="domain" description="Flagellar basal body rod protein N-terminal" evidence="3">
    <location>
        <begin position="17"/>
        <end position="37"/>
    </location>
</feature>
<evidence type="ECO:0000259" key="3">
    <source>
        <dbReference type="Pfam" id="PF00460"/>
    </source>
</evidence>
<reference evidence="4" key="1">
    <citation type="submission" date="2021-03" db="EMBL/GenBank/DDBJ databases">
        <title>Whole genome sequence of Jiella sp. CQZ9-1.</title>
        <authorList>
            <person name="Tuo L."/>
        </authorList>
    </citation>
    <scope>NUCLEOTIDE SEQUENCE</scope>
    <source>
        <strain evidence="4">CQZ9-1</strain>
    </source>
</reference>
<dbReference type="InterPro" id="IPR019776">
    <property type="entry name" value="Flagellar_basal_body_rod_CS"/>
</dbReference>
<evidence type="ECO:0000256" key="2">
    <source>
        <dbReference type="ARBA" id="ARBA00009677"/>
    </source>
</evidence>
<dbReference type="InterPro" id="IPR001444">
    <property type="entry name" value="Flag_bb_rod_N"/>
</dbReference>
<dbReference type="Pfam" id="PF00460">
    <property type="entry name" value="Flg_bb_rod"/>
    <property type="match status" value="1"/>
</dbReference>
<dbReference type="GO" id="GO:0009425">
    <property type="term" value="C:bacterial-type flagellum basal body"/>
    <property type="evidence" value="ECO:0007669"/>
    <property type="project" value="UniProtKB-SubCell"/>
</dbReference>
<protein>
    <submittedName>
        <fullName evidence="4">Flagellar basal body rod protein FlgB</fullName>
    </submittedName>
</protein>
<dbReference type="PROSITE" id="PS00588">
    <property type="entry name" value="FLAGELLA_BB_ROD"/>
    <property type="match status" value="1"/>
</dbReference>
<keyword evidence="5" id="KW-1185">Reference proteome</keyword>
<dbReference type="Proteomes" id="UP000664122">
    <property type="component" value="Unassembled WGS sequence"/>
</dbReference>
<keyword evidence="4" id="KW-0969">Cilium</keyword>
<sequence>MDNAYLFGIASQRNAWLTARQTVVAENVANANTPGYKTKEIAPFEDVMKDVGLRMTASTDSALSFGTGLSEGIARTGQEDWSVKTSDKSVTLEKEMLKGGEISRDYSLNSQIMRAFHRMIIETVKG</sequence>
<evidence type="ECO:0000313" key="5">
    <source>
        <dbReference type="Proteomes" id="UP000664122"/>
    </source>
</evidence>
<name>A0A939JUH1_9HYPH</name>
<gene>
    <name evidence="4" type="primary">flgB</name>
    <name evidence="4" type="ORF">J1C48_00055</name>
</gene>
<keyword evidence="4" id="KW-0966">Cell projection</keyword>
<accession>A0A939JUH1</accession>
<comment type="caution">
    <text evidence="4">The sequence shown here is derived from an EMBL/GenBank/DDBJ whole genome shotgun (WGS) entry which is preliminary data.</text>
</comment>
<proteinExistence type="inferred from homology"/>
<comment type="similarity">
    <text evidence="2">Belongs to the flagella basal body rod proteins family.</text>
</comment>
<dbReference type="AlphaFoldDB" id="A0A939JUH1"/>
<dbReference type="RefSeq" id="WP_207255607.1">
    <property type="nucleotide sequence ID" value="NZ_JAFMPP010000001.1"/>
</dbReference>
<dbReference type="EMBL" id="JAFMPP010000001">
    <property type="protein sequence ID" value="MBO0660952.1"/>
    <property type="molecule type" value="Genomic_DNA"/>
</dbReference>
<keyword evidence="4" id="KW-0282">Flagellum</keyword>